<feature type="transmembrane region" description="Helical" evidence="2">
    <location>
        <begin position="192"/>
        <end position="209"/>
    </location>
</feature>
<feature type="transmembrane region" description="Helical" evidence="2">
    <location>
        <begin position="490"/>
        <end position="509"/>
    </location>
</feature>
<evidence type="ECO:0000313" key="4">
    <source>
        <dbReference type="Proteomes" id="UP000183047"/>
    </source>
</evidence>
<feature type="transmembrane region" description="Helical" evidence="2">
    <location>
        <begin position="296"/>
        <end position="315"/>
    </location>
</feature>
<keyword evidence="2" id="KW-1133">Transmembrane helix</keyword>
<keyword evidence="1" id="KW-0175">Coiled coil</keyword>
<evidence type="ECO:0000313" key="3">
    <source>
        <dbReference type="EMBL" id="SCX95078.1"/>
    </source>
</evidence>
<protein>
    <submittedName>
        <fullName evidence="3">Uncharacterized protein</fullName>
    </submittedName>
</protein>
<feature type="transmembrane region" description="Helical" evidence="2">
    <location>
        <begin position="221"/>
        <end position="252"/>
    </location>
</feature>
<dbReference type="Proteomes" id="UP000183047">
    <property type="component" value="Unassembled WGS sequence"/>
</dbReference>
<dbReference type="EMBL" id="FMUR01000005">
    <property type="protein sequence ID" value="SCX95078.1"/>
    <property type="molecule type" value="Genomic_DNA"/>
</dbReference>
<feature type="transmembrane region" description="Helical" evidence="2">
    <location>
        <begin position="360"/>
        <end position="377"/>
    </location>
</feature>
<accession>A0A1G5BY66</accession>
<feature type="transmembrane region" description="Helical" evidence="2">
    <location>
        <begin position="47"/>
        <end position="68"/>
    </location>
</feature>
<feature type="transmembrane region" description="Helical" evidence="2">
    <location>
        <begin position="130"/>
        <end position="146"/>
    </location>
</feature>
<organism evidence="3 4">
    <name type="scientific">Butyrivibrio hungatei</name>
    <dbReference type="NCBI Taxonomy" id="185008"/>
    <lineage>
        <taxon>Bacteria</taxon>
        <taxon>Bacillati</taxon>
        <taxon>Bacillota</taxon>
        <taxon>Clostridia</taxon>
        <taxon>Lachnospirales</taxon>
        <taxon>Lachnospiraceae</taxon>
        <taxon>Butyrivibrio</taxon>
    </lineage>
</organism>
<feature type="transmembrane region" description="Helical" evidence="2">
    <location>
        <begin position="153"/>
        <end position="172"/>
    </location>
</feature>
<keyword evidence="2" id="KW-0812">Transmembrane</keyword>
<gene>
    <name evidence="3" type="ORF">SAMN02910451_00877</name>
</gene>
<name>A0A1G5BY66_9FIRM</name>
<feature type="transmembrane region" description="Helical" evidence="2">
    <location>
        <begin position="74"/>
        <end position="92"/>
    </location>
</feature>
<feature type="transmembrane region" description="Helical" evidence="2">
    <location>
        <begin position="335"/>
        <end position="353"/>
    </location>
</feature>
<proteinExistence type="predicted"/>
<reference evidence="4" key="1">
    <citation type="submission" date="2016-10" db="EMBL/GenBank/DDBJ databases">
        <authorList>
            <person name="Varghese N."/>
            <person name="Submissions S."/>
        </authorList>
    </citation>
    <scope>NUCLEOTIDE SEQUENCE [LARGE SCALE GENOMIC DNA]</scope>
    <source>
        <strain evidence="4">XBD2006</strain>
    </source>
</reference>
<feature type="coiled-coil region" evidence="1">
    <location>
        <begin position="525"/>
        <end position="552"/>
    </location>
</feature>
<dbReference type="OrthoDB" id="2002304at2"/>
<feature type="transmembrane region" description="Helical" evidence="2">
    <location>
        <begin position="104"/>
        <end position="124"/>
    </location>
</feature>
<feature type="transmembrane region" description="Helical" evidence="2">
    <location>
        <begin position="264"/>
        <end position="284"/>
    </location>
</feature>
<keyword evidence="4" id="KW-1185">Reference proteome</keyword>
<dbReference type="RefSeq" id="WP_074461613.1">
    <property type="nucleotide sequence ID" value="NZ_FMUR01000005.1"/>
</dbReference>
<feature type="transmembrane region" description="Helical" evidence="2">
    <location>
        <begin position="429"/>
        <end position="446"/>
    </location>
</feature>
<keyword evidence="2" id="KW-0472">Membrane</keyword>
<evidence type="ECO:0000256" key="1">
    <source>
        <dbReference type="SAM" id="Coils"/>
    </source>
</evidence>
<dbReference type="AlphaFoldDB" id="A0A1G5BY66"/>
<evidence type="ECO:0000256" key="2">
    <source>
        <dbReference type="SAM" id="Phobius"/>
    </source>
</evidence>
<feature type="transmembrane region" description="Helical" evidence="2">
    <location>
        <begin position="393"/>
        <end position="417"/>
    </location>
</feature>
<sequence length="553" mass="62783">MKRDEKKVDYCLNHISGGKDSFEDLKNRIYEYINPEPDKGSDYLVDYLVRVLLFLFPLYVYDSVGVMGISMKDILFGIVVLIMTVRCIRSLLRKKICLGKKELFILGIFVSVLACFCIQTIALSAEVSHTYFYVGMFLLPFCVGFIERSKKYYMNIFVSSYIIVYLSIFIYIFTAKATFLGFEEYLDESYRLVPSFLLSSAVCAFLYIIEENKKKQILYLVLEAVGLIVLFLYGDTVAFMMLLIFLMCLQFVRRATVNFVKKNLILLFVFAFCASNVPILARFGTIGINRSFNLKYSICIDMFIAIACFFIAGYWDRIPKDHKEDCIVMVKFSAIFKQAVLILIVLLGLCFVFGSKADSLLGGFGGEVLTGFSGALWDSVSSSYGELWHVLEVYGIVGSAVLIIFSVFILNILYKAWKNHETTEEEKGYIMITLLFIVQSLFYPFTSVSMPSFLIFAGFAFKAAWKSNYISKDEKTDSGNSFDAISKMEIFFITVFSSALLVLVAFALYRTFVPAGAEGGDSSLVQTVIEQKEQQTITMDEKENNNEEKENGL</sequence>